<evidence type="ECO:0000313" key="5">
    <source>
        <dbReference type="Proteomes" id="UP000632195"/>
    </source>
</evidence>
<sequence>MGTSMSELSRVWFTISHGIVNEVYYPRVDIANTRDLQFLVAGPSYFSEERKDTEHSIEMVEDGIPVFSIRNTAKDSSYVIEKTVMADPEVDVLLQHVRFEPRDKGLTPYVLLAPHIMNGGYGNTAWVSEYKGIPALFAQKGPISMALLSSTGFTDMSVGFVGISDPWQDISRNHSITWKYTEAHNGNVAMGASLGSSREFVLALGFGETPSEAALKARNSLQRGFQRSMEQCIRDWRRYYEGKDIPHVRLGRISASVLRVHEAKSQFRGAIIASLSIPWGNSKSDDDMGGYHLVWPRDMVEAAMALHYIGDDEGAVKALEFLRSTQEPDGHWYQNLWLDGSGYWSGVQMDETAFPILLADLLRRSRKIRPADYWDMVRRACSFIVTYGPVTQQDRWEENGGYSPFTLAVEVAALIAGSEFAEELGKTEEAQYMRDVADFFNSNIERWTYVSGTDLAREVGVSGYYVRISPPDTGQVFAPSAIKGYVPVKNRPPGSSEIPAEEIVSTDALALVRFGLRSPADQRVVDTVKVIDRLLRTETRTGPVWHRYNHDGYGEHDDGSPFDGTGTGRGWPLLAGERGHYELASGNAREAMALLQTMEAQASPGGMIPEQVWDSDDIPQRGLYNGKPSGSAMPLAWAHAEYLKLALSIERGRVMDMPLSTYRRYVRDRVQARLHIWTFYNRSTWMPRGKVLRVQCQYPFVLHSGHDGWKDAGDIESRQNPLGVHYVDIEPGDWKSVEFTFFWPAAGKWEGQDFALEVRDGGL</sequence>
<dbReference type="PANTHER" id="PTHR31616">
    <property type="entry name" value="TREHALASE"/>
    <property type="match status" value="1"/>
</dbReference>
<dbReference type="Gene3D" id="1.50.10.10">
    <property type="match status" value="1"/>
</dbReference>
<evidence type="ECO:0000256" key="1">
    <source>
        <dbReference type="ARBA" id="ARBA00006188"/>
    </source>
</evidence>
<reference evidence="4" key="2">
    <citation type="submission" date="2022-09" db="EMBL/GenBank/DDBJ databases">
        <authorList>
            <person name="Sun Q."/>
            <person name="Ohkuma M."/>
        </authorList>
    </citation>
    <scope>NUCLEOTIDE SEQUENCE</scope>
    <source>
        <strain evidence="4">JCM 13583</strain>
    </source>
</reference>
<dbReference type="InterPro" id="IPR011613">
    <property type="entry name" value="GH15-like"/>
</dbReference>
<dbReference type="Proteomes" id="UP000632195">
    <property type="component" value="Unassembled WGS sequence"/>
</dbReference>
<evidence type="ECO:0000313" key="4">
    <source>
        <dbReference type="EMBL" id="GGM75284.1"/>
    </source>
</evidence>
<proteinExistence type="inferred from homology"/>
<feature type="domain" description="GH15-like" evidence="2">
    <location>
        <begin position="267"/>
        <end position="646"/>
    </location>
</feature>
<dbReference type="InterPro" id="IPR015220">
    <property type="entry name" value="Glucodextranase_N"/>
</dbReference>
<gene>
    <name evidence="4" type="ORF">GCM10007108_11520</name>
</gene>
<evidence type="ECO:0000259" key="2">
    <source>
        <dbReference type="Pfam" id="PF00723"/>
    </source>
</evidence>
<dbReference type="InterPro" id="IPR008928">
    <property type="entry name" value="6-hairpin_glycosidase_sf"/>
</dbReference>
<dbReference type="InterPro" id="IPR012341">
    <property type="entry name" value="6hp_glycosidase-like_sf"/>
</dbReference>
<feature type="domain" description="Glucodextranase N-terminal" evidence="3">
    <location>
        <begin position="1"/>
        <end position="240"/>
    </location>
</feature>
<protein>
    <submittedName>
        <fullName evidence="4">Glucan 1,4-alpha-glucosidase</fullName>
    </submittedName>
</protein>
<organism evidence="4 5">
    <name type="scientific">Thermogymnomonas acidicola</name>
    <dbReference type="NCBI Taxonomy" id="399579"/>
    <lineage>
        <taxon>Archaea</taxon>
        <taxon>Methanobacteriati</taxon>
        <taxon>Thermoplasmatota</taxon>
        <taxon>Thermoplasmata</taxon>
        <taxon>Thermoplasmatales</taxon>
        <taxon>Thermogymnomonas</taxon>
    </lineage>
</organism>
<accession>A0AA37FB25</accession>
<dbReference type="InterPro" id="IPR011013">
    <property type="entry name" value="Gal_mutarotase_sf_dom"/>
</dbReference>
<keyword evidence="5" id="KW-1185">Reference proteome</keyword>
<dbReference type="PANTHER" id="PTHR31616:SF0">
    <property type="entry name" value="GLUCAN 1,4-ALPHA-GLUCOSIDASE"/>
    <property type="match status" value="1"/>
</dbReference>
<reference evidence="4" key="1">
    <citation type="journal article" date="2014" name="Int. J. Syst. Evol. Microbiol.">
        <title>Complete genome sequence of Corynebacterium casei LMG S-19264T (=DSM 44701T), isolated from a smear-ripened cheese.</title>
        <authorList>
            <consortium name="US DOE Joint Genome Institute (JGI-PGF)"/>
            <person name="Walter F."/>
            <person name="Albersmeier A."/>
            <person name="Kalinowski J."/>
            <person name="Ruckert C."/>
        </authorList>
    </citation>
    <scope>NUCLEOTIDE SEQUENCE</scope>
    <source>
        <strain evidence="4">JCM 13583</strain>
    </source>
</reference>
<dbReference type="SUPFAM" id="SSF74650">
    <property type="entry name" value="Galactose mutarotase-like"/>
    <property type="match status" value="1"/>
</dbReference>
<dbReference type="GO" id="GO:0005975">
    <property type="term" value="P:carbohydrate metabolic process"/>
    <property type="evidence" value="ECO:0007669"/>
    <property type="project" value="InterPro"/>
</dbReference>
<dbReference type="SUPFAM" id="SSF48208">
    <property type="entry name" value="Six-hairpin glycosidases"/>
    <property type="match status" value="1"/>
</dbReference>
<dbReference type="AlphaFoldDB" id="A0AA37FB25"/>
<name>A0AA37FB25_9ARCH</name>
<dbReference type="InterPro" id="IPR014718">
    <property type="entry name" value="GH-type_carb-bd"/>
</dbReference>
<comment type="similarity">
    <text evidence="1">Belongs to the glycosyl hydrolase 15 family.</text>
</comment>
<comment type="caution">
    <text evidence="4">The sequence shown here is derived from an EMBL/GenBank/DDBJ whole genome shotgun (WGS) entry which is preliminary data.</text>
</comment>
<dbReference type="CDD" id="cd07430">
    <property type="entry name" value="GH15_N"/>
    <property type="match status" value="1"/>
</dbReference>
<evidence type="ECO:0000259" key="3">
    <source>
        <dbReference type="Pfam" id="PF09137"/>
    </source>
</evidence>
<dbReference type="Pfam" id="PF09137">
    <property type="entry name" value="Glucodextran_N"/>
    <property type="match status" value="1"/>
</dbReference>
<dbReference type="GO" id="GO:0030246">
    <property type="term" value="F:carbohydrate binding"/>
    <property type="evidence" value="ECO:0007669"/>
    <property type="project" value="InterPro"/>
</dbReference>
<dbReference type="Gene3D" id="2.70.98.10">
    <property type="match status" value="1"/>
</dbReference>
<dbReference type="EMBL" id="BMNY01000001">
    <property type="protein sequence ID" value="GGM75284.1"/>
    <property type="molecule type" value="Genomic_DNA"/>
</dbReference>
<dbReference type="GO" id="GO:0004553">
    <property type="term" value="F:hydrolase activity, hydrolyzing O-glycosyl compounds"/>
    <property type="evidence" value="ECO:0007669"/>
    <property type="project" value="UniProtKB-ARBA"/>
</dbReference>
<dbReference type="Pfam" id="PF00723">
    <property type="entry name" value="Glyco_hydro_15"/>
    <property type="match status" value="1"/>
</dbReference>